<organism evidence="2 3">
    <name type="scientific">Anaplasma platys</name>
    <dbReference type="NCBI Taxonomy" id="949"/>
    <lineage>
        <taxon>Bacteria</taxon>
        <taxon>Pseudomonadati</taxon>
        <taxon>Pseudomonadota</taxon>
        <taxon>Alphaproteobacteria</taxon>
        <taxon>Rickettsiales</taxon>
        <taxon>Anaplasmataceae</taxon>
        <taxon>Anaplasma</taxon>
    </lineage>
</organism>
<protein>
    <submittedName>
        <fullName evidence="2">Uncharacterized protein</fullName>
    </submittedName>
</protein>
<feature type="compositionally biased region" description="Low complexity" evidence="1">
    <location>
        <begin position="405"/>
        <end position="419"/>
    </location>
</feature>
<dbReference type="KEGG" id="aplt:ANPL_03325"/>
<dbReference type="Proteomes" id="UP000500930">
    <property type="component" value="Chromosome"/>
</dbReference>
<keyword evidence="3" id="KW-1185">Reference proteome</keyword>
<gene>
    <name evidence="2" type="ORF">ANPL_03325</name>
</gene>
<reference evidence="2 3" key="1">
    <citation type="journal article" date="2020" name="Pathogens">
        <title>First Whole Genome Sequence of Anaplasma platys, an Obligate Intracellular Rickettsial Pathogen of Dogs.</title>
        <authorList>
            <person name="Llanes A."/>
            <person name="Rajeev S."/>
        </authorList>
    </citation>
    <scope>NUCLEOTIDE SEQUENCE [LARGE SCALE GENOMIC DNA]</scope>
    <source>
        <strain evidence="2 3">S3</strain>
    </source>
</reference>
<evidence type="ECO:0000256" key="1">
    <source>
        <dbReference type="SAM" id="MobiDB-lite"/>
    </source>
</evidence>
<evidence type="ECO:0000313" key="2">
    <source>
        <dbReference type="EMBL" id="QJC27723.1"/>
    </source>
</evidence>
<name>A0A858PYP1_9RICK</name>
<accession>A0A858PYP1</accession>
<feature type="region of interest" description="Disordered" evidence="1">
    <location>
        <begin position="316"/>
        <end position="338"/>
    </location>
</feature>
<proteinExistence type="predicted"/>
<dbReference type="RefSeq" id="WP_169193337.1">
    <property type="nucleotide sequence ID" value="NZ_CP046391.1"/>
</dbReference>
<feature type="compositionally biased region" description="Low complexity" evidence="1">
    <location>
        <begin position="322"/>
        <end position="334"/>
    </location>
</feature>
<dbReference type="EMBL" id="CP046391">
    <property type="protein sequence ID" value="QJC27723.1"/>
    <property type="molecule type" value="Genomic_DNA"/>
</dbReference>
<sequence length="456" mass="51526">MPQHVDPDVQDITDSTRAHQYFCTYLTAMGQKDDIAIMHFSKVDFVTAMRGQLPQSVLNGSVTFHDLLSSDLSLNRYYSKEKIKGILHKATEEQREAAFPRQQLCKYMGITEETYKEIDVDNKRRDSFVLLQTLFKNASSKWRIWGKNKVPHMLIIEELVNTLNTECLGEFLYDAAIVAVERDANVKEVPWIDRNTLPKEKRLLVSCTDPNRITVRAEYTLYPWSETHLGIKMRVEYDVAVVEDRLISYQDVYPTISFSTTHKGPTDWKRIRPYTFDMENTLPHPEKYKGYWGCGRQASGYLIMMGMEGKTFTAQSMLSSTPQEAQLPEPEAQQTVPDDKGLLNGMCGFFARIASSFRKIFHAIKFALFGRETNLETEQSAEVSSALEDASKTDDSSTPDEADLTPETTTSPQEQQVQQHAPVAEPGTTEAVDRPCVTVAAANVSKVGGSDRASTR</sequence>
<evidence type="ECO:0000313" key="3">
    <source>
        <dbReference type="Proteomes" id="UP000500930"/>
    </source>
</evidence>
<feature type="region of interest" description="Disordered" evidence="1">
    <location>
        <begin position="379"/>
        <end position="435"/>
    </location>
</feature>
<dbReference type="AlphaFoldDB" id="A0A858PYP1"/>